<comment type="caution">
    <text evidence="11">The sequence shown here is derived from an EMBL/GenBank/DDBJ whole genome shotgun (WGS) entry which is preliminary data.</text>
</comment>
<dbReference type="EMBL" id="VUMT01000012">
    <property type="protein sequence ID" value="MSS63989.1"/>
    <property type="molecule type" value="Genomic_DNA"/>
</dbReference>
<dbReference type="CDD" id="cd06223">
    <property type="entry name" value="PRTases_typeI"/>
    <property type="match status" value="1"/>
</dbReference>
<dbReference type="Pfam" id="PF00156">
    <property type="entry name" value="Pribosyltran"/>
    <property type="match status" value="1"/>
</dbReference>
<dbReference type="GO" id="GO:0006164">
    <property type="term" value="P:purine nucleotide biosynthetic process"/>
    <property type="evidence" value="ECO:0007669"/>
    <property type="project" value="TreeGrafter"/>
</dbReference>
<proteinExistence type="inferred from homology"/>
<dbReference type="Pfam" id="PF13793">
    <property type="entry name" value="Pribosyltran_N"/>
    <property type="match status" value="1"/>
</dbReference>
<dbReference type="SUPFAM" id="SSF53271">
    <property type="entry name" value="PRTase-like"/>
    <property type="match status" value="2"/>
</dbReference>
<name>A0A6L5XZE5_9FIRM</name>
<feature type="domain" description="Ribose-phosphate pyrophosphokinase N-terminal" evidence="10">
    <location>
        <begin position="16"/>
        <end position="164"/>
    </location>
</feature>
<evidence type="ECO:0000256" key="4">
    <source>
        <dbReference type="ARBA" id="ARBA00022741"/>
    </source>
</evidence>
<dbReference type="AlphaFoldDB" id="A0A6L5XZE5"/>
<evidence type="ECO:0000256" key="5">
    <source>
        <dbReference type="ARBA" id="ARBA00022777"/>
    </source>
</evidence>
<accession>A0A6L5XZE5</accession>
<dbReference type="NCBIfam" id="TIGR01251">
    <property type="entry name" value="ribP_PPkin"/>
    <property type="match status" value="1"/>
</dbReference>
<dbReference type="NCBIfam" id="NF005299">
    <property type="entry name" value="PRK06827.1"/>
    <property type="match status" value="1"/>
</dbReference>
<reference evidence="11 12" key="1">
    <citation type="submission" date="2019-08" db="EMBL/GenBank/DDBJ databases">
        <title>In-depth cultivation of the pig gut microbiome towards novel bacterial diversity and tailored functional studies.</title>
        <authorList>
            <person name="Wylensek D."/>
            <person name="Hitch T.C.A."/>
            <person name="Clavel T."/>
        </authorList>
    </citation>
    <scope>NUCLEOTIDE SEQUENCE [LARGE SCALE GENOMIC DNA]</scope>
    <source>
        <strain evidence="11 12">WCA-693-APC-MOT-I</strain>
    </source>
</reference>
<comment type="similarity">
    <text evidence="8">Belongs to the ribose-phosphate pyrophosphokinase family.</text>
</comment>
<evidence type="ECO:0000256" key="6">
    <source>
        <dbReference type="ARBA" id="ARBA00022840"/>
    </source>
</evidence>
<dbReference type="InterPro" id="IPR029099">
    <property type="entry name" value="Pribosyltran_N"/>
</dbReference>
<protein>
    <recommendedName>
        <fullName evidence="1">ribose-phosphate diphosphokinase</fullName>
        <ecNumber evidence="1">2.7.6.1</ecNumber>
    </recommendedName>
</protein>
<dbReference type="RefSeq" id="WP_154519396.1">
    <property type="nucleotide sequence ID" value="NZ_VUMT01000012.1"/>
</dbReference>
<dbReference type="GO" id="GO:0006015">
    <property type="term" value="P:5-phosphoribose 1-diphosphate biosynthetic process"/>
    <property type="evidence" value="ECO:0007669"/>
    <property type="project" value="TreeGrafter"/>
</dbReference>
<dbReference type="EC" id="2.7.6.1" evidence="1"/>
<keyword evidence="12" id="KW-1185">Reference proteome</keyword>
<gene>
    <name evidence="11" type="ORF">FYJ58_08895</name>
</gene>
<evidence type="ECO:0000256" key="8">
    <source>
        <dbReference type="RuleBase" id="RU004324"/>
    </source>
</evidence>
<dbReference type="GO" id="GO:0000287">
    <property type="term" value="F:magnesium ion binding"/>
    <property type="evidence" value="ECO:0007669"/>
    <property type="project" value="InterPro"/>
</dbReference>
<dbReference type="GO" id="GO:0002189">
    <property type="term" value="C:ribose phosphate diphosphokinase complex"/>
    <property type="evidence" value="ECO:0007669"/>
    <property type="project" value="TreeGrafter"/>
</dbReference>
<evidence type="ECO:0000256" key="1">
    <source>
        <dbReference type="ARBA" id="ARBA00013247"/>
    </source>
</evidence>
<evidence type="ECO:0000256" key="3">
    <source>
        <dbReference type="ARBA" id="ARBA00022727"/>
    </source>
</evidence>
<dbReference type="Gene3D" id="3.40.50.2020">
    <property type="match status" value="2"/>
</dbReference>
<keyword evidence="2" id="KW-0808">Transferase</keyword>
<dbReference type="GO" id="GO:0016301">
    <property type="term" value="F:kinase activity"/>
    <property type="evidence" value="ECO:0007669"/>
    <property type="project" value="UniProtKB-KW"/>
</dbReference>
<feature type="domain" description="Phosphoribosyltransferase" evidence="9">
    <location>
        <begin position="211"/>
        <end position="306"/>
    </location>
</feature>
<dbReference type="InterPro" id="IPR029057">
    <property type="entry name" value="PRTase-like"/>
</dbReference>
<keyword evidence="3 8" id="KW-0545">Nucleotide biosynthesis</keyword>
<dbReference type="PANTHER" id="PTHR10210:SF32">
    <property type="entry name" value="RIBOSE-PHOSPHATE PYROPHOSPHOKINASE 2"/>
    <property type="match status" value="1"/>
</dbReference>
<evidence type="ECO:0000256" key="2">
    <source>
        <dbReference type="ARBA" id="ARBA00022679"/>
    </source>
</evidence>
<dbReference type="InterPro" id="IPR000836">
    <property type="entry name" value="PRTase_dom"/>
</dbReference>
<evidence type="ECO:0000259" key="9">
    <source>
        <dbReference type="Pfam" id="PF00156"/>
    </source>
</evidence>
<evidence type="ECO:0000313" key="12">
    <source>
        <dbReference type="Proteomes" id="UP000482209"/>
    </source>
</evidence>
<sequence length="386" mass="43505">MPNRIIEEAFPVGTLKIAALDSLKEFGESVNQILAETRKGYAGTKKAEFFPGYITDNYLVDLDTPRFGTGESKGIIHESVRGADLFLLMDPVNASNLYKINGEDTFTSPDDNYQDVKRIIAASNGKASRINLIMPFLYEGRRDIRRNFESLDCSIALQELIEMGVENIITFDAHEPRVVNSIPINGFDNFNTAFQFVEKVLEYDKELLVNGDSLMAVSPDENGMPRAVYYANVLGINMGMFYKRKDYTTTVDGLHPVIAHEFLGNDPAGKTVLIVDDLITSGEPILETARELKKRNAKKIYMCVTYGLFSEGLEAFDKAYEEGILDQLFTTNLTYISDELVSRPYYTKVDLSRYVALIINTLNHDTSINEIVDPVKKIHEIIKDRQ</sequence>
<keyword evidence="5 11" id="KW-0418">Kinase</keyword>
<keyword evidence="4" id="KW-0547">Nucleotide-binding</keyword>
<organism evidence="11 12">
    <name type="scientific">Velocimicrobium porci</name>
    <dbReference type="NCBI Taxonomy" id="2606634"/>
    <lineage>
        <taxon>Bacteria</taxon>
        <taxon>Bacillati</taxon>
        <taxon>Bacillota</taxon>
        <taxon>Clostridia</taxon>
        <taxon>Lachnospirales</taxon>
        <taxon>Lachnospiraceae</taxon>
        <taxon>Velocimicrobium</taxon>
    </lineage>
</organism>
<dbReference type="InterPro" id="IPR005946">
    <property type="entry name" value="Rib-P_diPkinase"/>
</dbReference>
<dbReference type="GO" id="GO:0005524">
    <property type="term" value="F:ATP binding"/>
    <property type="evidence" value="ECO:0007669"/>
    <property type="project" value="UniProtKB-KW"/>
</dbReference>
<dbReference type="PANTHER" id="PTHR10210">
    <property type="entry name" value="RIBOSE-PHOSPHATE DIPHOSPHOKINASE FAMILY MEMBER"/>
    <property type="match status" value="1"/>
</dbReference>
<keyword evidence="6" id="KW-0067">ATP-binding</keyword>
<evidence type="ECO:0000256" key="7">
    <source>
        <dbReference type="ARBA" id="ARBA00049535"/>
    </source>
</evidence>
<evidence type="ECO:0000313" key="11">
    <source>
        <dbReference type="EMBL" id="MSS63989.1"/>
    </source>
</evidence>
<dbReference type="Proteomes" id="UP000482209">
    <property type="component" value="Unassembled WGS sequence"/>
</dbReference>
<dbReference type="GO" id="GO:0004749">
    <property type="term" value="F:ribose phosphate diphosphokinase activity"/>
    <property type="evidence" value="ECO:0007669"/>
    <property type="project" value="UniProtKB-EC"/>
</dbReference>
<dbReference type="GO" id="GO:0005737">
    <property type="term" value="C:cytoplasm"/>
    <property type="evidence" value="ECO:0007669"/>
    <property type="project" value="TreeGrafter"/>
</dbReference>
<comment type="catalytic activity">
    <reaction evidence="7">
        <text>D-ribose 5-phosphate + ATP = 5-phospho-alpha-D-ribose 1-diphosphate + AMP + H(+)</text>
        <dbReference type="Rhea" id="RHEA:15609"/>
        <dbReference type="ChEBI" id="CHEBI:15378"/>
        <dbReference type="ChEBI" id="CHEBI:30616"/>
        <dbReference type="ChEBI" id="CHEBI:58017"/>
        <dbReference type="ChEBI" id="CHEBI:78346"/>
        <dbReference type="ChEBI" id="CHEBI:456215"/>
        <dbReference type="EC" id="2.7.6.1"/>
    </reaction>
</comment>
<evidence type="ECO:0000259" key="10">
    <source>
        <dbReference type="Pfam" id="PF13793"/>
    </source>
</evidence>